<dbReference type="Proteomes" id="UP000583929">
    <property type="component" value="Unassembled WGS sequence"/>
</dbReference>
<accession>A0A7J6HHA6</accession>
<reference evidence="1 2" key="1">
    <citation type="journal article" date="2020" name="bioRxiv">
        <title>Sequence and annotation of 42 cannabis genomes reveals extensive copy number variation in cannabinoid synthesis and pathogen resistance genes.</title>
        <authorList>
            <person name="Mckernan K.J."/>
            <person name="Helbert Y."/>
            <person name="Kane L.T."/>
            <person name="Ebling H."/>
            <person name="Zhang L."/>
            <person name="Liu B."/>
            <person name="Eaton Z."/>
            <person name="Mclaughlin S."/>
            <person name="Kingan S."/>
            <person name="Baybayan P."/>
            <person name="Concepcion G."/>
            <person name="Jordan M."/>
            <person name="Riva A."/>
            <person name="Barbazuk W."/>
            <person name="Harkins T."/>
        </authorList>
    </citation>
    <scope>NUCLEOTIDE SEQUENCE [LARGE SCALE GENOMIC DNA]</scope>
    <source>
        <strain evidence="2">cv. Jamaican Lion 4</strain>
        <tissue evidence="1">Leaf</tissue>
    </source>
</reference>
<evidence type="ECO:0000313" key="1">
    <source>
        <dbReference type="EMBL" id="KAF4394445.1"/>
    </source>
</evidence>
<protein>
    <submittedName>
        <fullName evidence="1">Uncharacterized protein</fullName>
    </submittedName>
</protein>
<keyword evidence="2" id="KW-1185">Reference proteome</keyword>
<evidence type="ECO:0000313" key="2">
    <source>
        <dbReference type="Proteomes" id="UP000583929"/>
    </source>
</evidence>
<organism evidence="1 2">
    <name type="scientific">Cannabis sativa</name>
    <name type="common">Hemp</name>
    <name type="synonym">Marijuana</name>
    <dbReference type="NCBI Taxonomy" id="3483"/>
    <lineage>
        <taxon>Eukaryota</taxon>
        <taxon>Viridiplantae</taxon>
        <taxon>Streptophyta</taxon>
        <taxon>Embryophyta</taxon>
        <taxon>Tracheophyta</taxon>
        <taxon>Spermatophyta</taxon>
        <taxon>Magnoliopsida</taxon>
        <taxon>eudicotyledons</taxon>
        <taxon>Gunneridae</taxon>
        <taxon>Pentapetalae</taxon>
        <taxon>rosids</taxon>
        <taxon>fabids</taxon>
        <taxon>Rosales</taxon>
        <taxon>Cannabaceae</taxon>
        <taxon>Cannabis</taxon>
    </lineage>
</organism>
<comment type="caution">
    <text evidence="1">The sequence shown here is derived from an EMBL/GenBank/DDBJ whole genome shotgun (WGS) entry which is preliminary data.</text>
</comment>
<gene>
    <name evidence="1" type="ORF">G4B88_018595</name>
</gene>
<dbReference type="AlphaFoldDB" id="A0A7J6HHA6"/>
<dbReference type="EMBL" id="JAATIQ010000045">
    <property type="protein sequence ID" value="KAF4394445.1"/>
    <property type="molecule type" value="Genomic_DNA"/>
</dbReference>
<proteinExistence type="predicted"/>
<sequence length="140" mass="15260">MGHGDPAVPPAQLNTEEECPPIILSSDNNPMKNFGVATSPPKGVHRPYPPEQVQQIGKSFGIAEINSRDKGKVVVCSERVPIRQMRKSNVKLVKILVVNNERLMAPFTQEDIHQAVKSECAIGGSRCGFESFKVDISGHA</sequence>
<name>A0A7J6HHA6_CANSA</name>